<gene>
    <name evidence="6" type="ORF">OLEA9_A027879</name>
</gene>
<dbReference type="Pfam" id="PF01918">
    <property type="entry name" value="Alba"/>
    <property type="match status" value="1"/>
</dbReference>
<feature type="compositionally biased region" description="Gly residues" evidence="4">
    <location>
        <begin position="160"/>
        <end position="174"/>
    </location>
</feature>
<evidence type="ECO:0000313" key="7">
    <source>
        <dbReference type="Proteomes" id="UP000594638"/>
    </source>
</evidence>
<accession>A0A8S0TNU4</accession>
<dbReference type="InterPro" id="IPR002775">
    <property type="entry name" value="DNA/RNA-bd_Alba-like"/>
</dbReference>
<evidence type="ECO:0000256" key="4">
    <source>
        <dbReference type="SAM" id="MobiDB-lite"/>
    </source>
</evidence>
<evidence type="ECO:0000256" key="2">
    <source>
        <dbReference type="ARBA" id="ARBA00008018"/>
    </source>
</evidence>
<evidence type="ECO:0000256" key="3">
    <source>
        <dbReference type="ARBA" id="ARBA00023242"/>
    </source>
</evidence>
<dbReference type="PANTHER" id="PTHR13516">
    <property type="entry name" value="RIBONUCLEASE P SUBUNIT P25"/>
    <property type="match status" value="1"/>
</dbReference>
<dbReference type="AlphaFoldDB" id="A0A8S0TNU4"/>
<dbReference type="Gene3D" id="3.30.110.20">
    <property type="entry name" value="Alba-like domain"/>
    <property type="match status" value="1"/>
</dbReference>
<dbReference type="SUPFAM" id="SSF82704">
    <property type="entry name" value="AlbA-like"/>
    <property type="match status" value="1"/>
</dbReference>
<sequence length="266" mass="29612">MDRYQRVEKPRPEEHINENEIRVTAQGLIRNYIIYATSLLQDKQEKEVVLKAMGQAISKAVTIAEIVKKRIPVLHQNITTRSTTITDAYEPIEEGLTPVEMKRQVSLITITLSTVELNKNSPGYQAPPNMEQAKVENQKELWLDKQVIAPSLDINQDSYGGRGRGRGQGQGRGRGGGRGRGRVGFQNYQEDGEYYNRGQGGGRGRSWGYQENGGRVRRVRSRGGGRGYDGPGYERGRGGRRGGGRGYGRGWGQIVRRGRGVGDQLV</sequence>
<evidence type="ECO:0000256" key="1">
    <source>
        <dbReference type="ARBA" id="ARBA00004123"/>
    </source>
</evidence>
<proteinExistence type="inferred from homology"/>
<feature type="domain" description="DNA/RNA-binding protein Alba-like" evidence="5">
    <location>
        <begin position="19"/>
        <end position="78"/>
    </location>
</feature>
<protein>
    <submittedName>
        <fullName evidence="6">Argonaute 18-like isoform X2</fullName>
    </submittedName>
</protein>
<evidence type="ECO:0000313" key="6">
    <source>
        <dbReference type="EMBL" id="CAA3005046.1"/>
    </source>
</evidence>
<feature type="region of interest" description="Disordered" evidence="4">
    <location>
        <begin position="153"/>
        <end position="252"/>
    </location>
</feature>
<keyword evidence="7" id="KW-1185">Reference proteome</keyword>
<dbReference type="InterPro" id="IPR051958">
    <property type="entry name" value="Alba-like_NAB"/>
</dbReference>
<dbReference type="InterPro" id="IPR036882">
    <property type="entry name" value="Alba-like_dom_sf"/>
</dbReference>
<reference evidence="6 7" key="1">
    <citation type="submission" date="2019-12" db="EMBL/GenBank/DDBJ databases">
        <authorList>
            <person name="Alioto T."/>
            <person name="Alioto T."/>
            <person name="Gomez Garrido J."/>
        </authorList>
    </citation>
    <scope>NUCLEOTIDE SEQUENCE [LARGE SCALE GENOMIC DNA]</scope>
</reference>
<dbReference type="GO" id="GO:0005634">
    <property type="term" value="C:nucleus"/>
    <property type="evidence" value="ECO:0007669"/>
    <property type="project" value="UniProtKB-SubCell"/>
</dbReference>
<keyword evidence="3" id="KW-0539">Nucleus</keyword>
<dbReference type="Gramene" id="OE9A027879T1">
    <property type="protein sequence ID" value="OE9A027879C1"/>
    <property type="gene ID" value="OE9A027879"/>
</dbReference>
<organism evidence="6 7">
    <name type="scientific">Olea europaea subsp. europaea</name>
    <dbReference type="NCBI Taxonomy" id="158383"/>
    <lineage>
        <taxon>Eukaryota</taxon>
        <taxon>Viridiplantae</taxon>
        <taxon>Streptophyta</taxon>
        <taxon>Embryophyta</taxon>
        <taxon>Tracheophyta</taxon>
        <taxon>Spermatophyta</taxon>
        <taxon>Magnoliopsida</taxon>
        <taxon>eudicotyledons</taxon>
        <taxon>Gunneridae</taxon>
        <taxon>Pentapetalae</taxon>
        <taxon>asterids</taxon>
        <taxon>lamiids</taxon>
        <taxon>Lamiales</taxon>
        <taxon>Oleaceae</taxon>
        <taxon>Oleeae</taxon>
        <taxon>Olea</taxon>
    </lineage>
</organism>
<comment type="similarity">
    <text evidence="2">Belongs to the histone-like Alba family.</text>
</comment>
<comment type="caution">
    <text evidence="6">The sequence shown here is derived from an EMBL/GenBank/DDBJ whole genome shotgun (WGS) entry which is preliminary data.</text>
</comment>
<comment type="subcellular location">
    <subcellularLocation>
        <location evidence="1">Nucleus</location>
    </subcellularLocation>
</comment>
<dbReference type="EMBL" id="CACTIH010007242">
    <property type="protein sequence ID" value="CAA3005046.1"/>
    <property type="molecule type" value="Genomic_DNA"/>
</dbReference>
<dbReference type="GO" id="GO:0003723">
    <property type="term" value="F:RNA binding"/>
    <property type="evidence" value="ECO:0007669"/>
    <property type="project" value="TreeGrafter"/>
</dbReference>
<dbReference type="PANTHER" id="PTHR13516:SF17">
    <property type="entry name" value="PROTEIN ARGONAUTE 18-LIKE"/>
    <property type="match status" value="1"/>
</dbReference>
<evidence type="ECO:0000259" key="5">
    <source>
        <dbReference type="Pfam" id="PF01918"/>
    </source>
</evidence>
<dbReference type="OrthoDB" id="424402at2759"/>
<name>A0A8S0TNU4_OLEEU</name>
<dbReference type="Proteomes" id="UP000594638">
    <property type="component" value="Unassembled WGS sequence"/>
</dbReference>